<sequence>MVILEPWHLLLLLWIDKTSYRRQPVIIGWGLIARRRLRNIAPITTLIALVTLITLIASIISILVIVIPVIVSAIVLPLFGLLLILSWLQLLTRYIDPIILITESGA</sequence>
<feature type="transmembrane region" description="Helical" evidence="1">
    <location>
        <begin position="43"/>
        <end position="67"/>
    </location>
</feature>
<organism evidence="2 3">
    <name type="scientific">Methylomonas methanica</name>
    <dbReference type="NCBI Taxonomy" id="421"/>
    <lineage>
        <taxon>Bacteria</taxon>
        <taxon>Pseudomonadati</taxon>
        <taxon>Pseudomonadota</taxon>
        <taxon>Gammaproteobacteria</taxon>
        <taxon>Methylococcales</taxon>
        <taxon>Methylococcaceae</taxon>
        <taxon>Methylomonas</taxon>
    </lineage>
</organism>
<evidence type="ECO:0000313" key="3">
    <source>
        <dbReference type="Proteomes" id="UP000295649"/>
    </source>
</evidence>
<keyword evidence="1" id="KW-1133">Transmembrane helix</keyword>
<dbReference type="Proteomes" id="UP000295649">
    <property type="component" value="Unassembled WGS sequence"/>
</dbReference>
<feature type="transmembrane region" description="Helical" evidence="1">
    <location>
        <begin position="73"/>
        <end position="91"/>
    </location>
</feature>
<evidence type="ECO:0000313" key="2">
    <source>
        <dbReference type="EMBL" id="TCV82609.1"/>
    </source>
</evidence>
<protein>
    <submittedName>
        <fullName evidence="2">Uncharacterized protein</fullName>
    </submittedName>
</protein>
<comment type="caution">
    <text evidence="2">The sequence shown here is derived from an EMBL/GenBank/DDBJ whole genome shotgun (WGS) entry which is preliminary data.</text>
</comment>
<gene>
    <name evidence="2" type="ORF">EDE11_11239</name>
</gene>
<dbReference type="RefSeq" id="WP_064044737.1">
    <property type="nucleotide sequence ID" value="NZ_LUUF01000099.1"/>
</dbReference>
<keyword evidence="1" id="KW-0812">Transmembrane</keyword>
<name>A0ABY2CKW5_METMH</name>
<accession>A0ABY2CKW5</accession>
<evidence type="ECO:0000256" key="1">
    <source>
        <dbReference type="SAM" id="Phobius"/>
    </source>
</evidence>
<reference evidence="2 3" key="1">
    <citation type="submission" date="2019-03" db="EMBL/GenBank/DDBJ databases">
        <title>Systems level insights into methane cycling in arid and semi-arid ecosystems.</title>
        <authorList>
            <person name="Kalyuzhnaya M."/>
        </authorList>
    </citation>
    <scope>NUCLEOTIDE SEQUENCE [LARGE SCALE GENOMIC DNA]</scope>
    <source>
        <strain evidence="2 3">S-1</strain>
    </source>
</reference>
<keyword evidence="3" id="KW-1185">Reference proteome</keyword>
<keyword evidence="1" id="KW-0472">Membrane</keyword>
<proteinExistence type="predicted"/>
<dbReference type="EMBL" id="SMCN01000012">
    <property type="protein sequence ID" value="TCV82609.1"/>
    <property type="molecule type" value="Genomic_DNA"/>
</dbReference>